<dbReference type="GO" id="GO:0061630">
    <property type="term" value="F:ubiquitin protein ligase activity"/>
    <property type="evidence" value="ECO:0007669"/>
    <property type="project" value="InterPro"/>
</dbReference>
<dbReference type="eggNOG" id="KOG0320">
    <property type="taxonomic scope" value="Eukaryota"/>
</dbReference>
<organism evidence="7">
    <name type="scientific">Oryza brachyantha</name>
    <name type="common">malo sina</name>
    <dbReference type="NCBI Taxonomy" id="4533"/>
    <lineage>
        <taxon>Eukaryota</taxon>
        <taxon>Viridiplantae</taxon>
        <taxon>Streptophyta</taxon>
        <taxon>Embryophyta</taxon>
        <taxon>Tracheophyta</taxon>
        <taxon>Spermatophyta</taxon>
        <taxon>Magnoliopsida</taxon>
        <taxon>Liliopsida</taxon>
        <taxon>Poales</taxon>
        <taxon>Poaceae</taxon>
        <taxon>BOP clade</taxon>
        <taxon>Oryzoideae</taxon>
        <taxon>Oryzeae</taxon>
        <taxon>Oryzinae</taxon>
        <taxon>Oryza</taxon>
    </lineage>
</organism>
<keyword evidence="8" id="KW-1185">Reference proteome</keyword>
<dbReference type="SUPFAM" id="SSF57850">
    <property type="entry name" value="RING/U-box"/>
    <property type="match status" value="1"/>
</dbReference>
<accession>J3MUL6</accession>
<evidence type="ECO:0000256" key="3">
    <source>
        <dbReference type="ARBA" id="ARBA00022833"/>
    </source>
</evidence>
<dbReference type="AlphaFoldDB" id="J3MUL6"/>
<protein>
    <recommendedName>
        <fullName evidence="6">RING-type domain-containing protein</fullName>
    </recommendedName>
</protein>
<keyword evidence="3" id="KW-0862">Zinc</keyword>
<dbReference type="GO" id="GO:0008270">
    <property type="term" value="F:zinc ion binding"/>
    <property type="evidence" value="ECO:0007669"/>
    <property type="project" value="UniProtKB-KW"/>
</dbReference>
<dbReference type="GO" id="GO:0140082">
    <property type="term" value="F:SUMO-ubiquitin ligase activity"/>
    <property type="evidence" value="ECO:0007669"/>
    <property type="project" value="TreeGrafter"/>
</dbReference>
<keyword evidence="1" id="KW-0479">Metal-binding</keyword>
<evidence type="ECO:0000313" key="8">
    <source>
        <dbReference type="Proteomes" id="UP000006038"/>
    </source>
</evidence>
<dbReference type="InterPro" id="IPR049627">
    <property type="entry name" value="SLX8"/>
</dbReference>
<feature type="compositionally biased region" description="Low complexity" evidence="5">
    <location>
        <begin position="104"/>
        <end position="113"/>
    </location>
</feature>
<dbReference type="HOGENOM" id="CLU_049391_0_0_1"/>
<dbReference type="PANTHER" id="PTHR47094">
    <property type="entry name" value="ELFLESS, ISOFORM B"/>
    <property type="match status" value="1"/>
</dbReference>
<dbReference type="Pfam" id="PF05627">
    <property type="entry name" value="AvrRpt-cleavage"/>
    <property type="match status" value="2"/>
</dbReference>
<dbReference type="InterPro" id="IPR001841">
    <property type="entry name" value="Znf_RING"/>
</dbReference>
<dbReference type="Gramene" id="OB08G27970.1">
    <property type="protein sequence ID" value="OB08G27970.1"/>
    <property type="gene ID" value="OB08G27970"/>
</dbReference>
<dbReference type="GO" id="GO:0033768">
    <property type="term" value="C:SUMO-targeted ubiquitin ligase complex"/>
    <property type="evidence" value="ECO:0007669"/>
    <property type="project" value="TreeGrafter"/>
</dbReference>
<dbReference type="InterPro" id="IPR017907">
    <property type="entry name" value="Znf_RING_CS"/>
</dbReference>
<reference evidence="7" key="1">
    <citation type="journal article" date="2013" name="Nat. Commun.">
        <title>Whole-genome sequencing of Oryza brachyantha reveals mechanisms underlying Oryza genome evolution.</title>
        <authorList>
            <person name="Chen J."/>
            <person name="Huang Q."/>
            <person name="Gao D."/>
            <person name="Wang J."/>
            <person name="Lang Y."/>
            <person name="Liu T."/>
            <person name="Li B."/>
            <person name="Bai Z."/>
            <person name="Luis Goicoechea J."/>
            <person name="Liang C."/>
            <person name="Chen C."/>
            <person name="Zhang W."/>
            <person name="Sun S."/>
            <person name="Liao Y."/>
            <person name="Zhang X."/>
            <person name="Yang L."/>
            <person name="Song C."/>
            <person name="Wang M."/>
            <person name="Shi J."/>
            <person name="Liu G."/>
            <person name="Liu J."/>
            <person name="Zhou H."/>
            <person name="Zhou W."/>
            <person name="Yu Q."/>
            <person name="An N."/>
            <person name="Chen Y."/>
            <person name="Cai Q."/>
            <person name="Wang B."/>
            <person name="Liu B."/>
            <person name="Min J."/>
            <person name="Huang Y."/>
            <person name="Wu H."/>
            <person name="Li Z."/>
            <person name="Zhang Y."/>
            <person name="Yin Y."/>
            <person name="Song W."/>
            <person name="Jiang J."/>
            <person name="Jackson S.A."/>
            <person name="Wing R.A."/>
            <person name="Wang J."/>
            <person name="Chen M."/>
        </authorList>
    </citation>
    <scope>NUCLEOTIDE SEQUENCE [LARGE SCALE GENOMIC DNA]</scope>
    <source>
        <strain evidence="7">cv. IRGC 101232</strain>
    </source>
</reference>
<dbReference type="STRING" id="4533.J3MUL6"/>
<dbReference type="InterPro" id="IPR008700">
    <property type="entry name" value="TypeIII_avirulence_cleave"/>
</dbReference>
<dbReference type="PROSITE" id="PS00518">
    <property type="entry name" value="ZF_RING_1"/>
    <property type="match status" value="1"/>
</dbReference>
<evidence type="ECO:0000256" key="4">
    <source>
        <dbReference type="PROSITE-ProRule" id="PRU00175"/>
    </source>
</evidence>
<feature type="domain" description="RING-type" evidence="6">
    <location>
        <begin position="242"/>
        <end position="280"/>
    </location>
</feature>
<feature type="region of interest" description="Disordered" evidence="5">
    <location>
        <begin position="68"/>
        <end position="120"/>
    </location>
</feature>
<evidence type="ECO:0000256" key="2">
    <source>
        <dbReference type="ARBA" id="ARBA00022771"/>
    </source>
</evidence>
<dbReference type="Pfam" id="PF13923">
    <property type="entry name" value="zf-C3HC4_2"/>
    <property type="match status" value="1"/>
</dbReference>
<dbReference type="Gene3D" id="3.30.40.10">
    <property type="entry name" value="Zinc/RING finger domain, C3HC4 (zinc finger)"/>
    <property type="match status" value="1"/>
</dbReference>
<evidence type="ECO:0000256" key="5">
    <source>
        <dbReference type="SAM" id="MobiDB-lite"/>
    </source>
</evidence>
<dbReference type="SMART" id="SM00184">
    <property type="entry name" value="RING"/>
    <property type="match status" value="1"/>
</dbReference>
<name>J3MUL6_ORYBR</name>
<dbReference type="PANTHER" id="PTHR47094:SF5">
    <property type="entry name" value="OS08G0526350 PROTEIN"/>
    <property type="match status" value="1"/>
</dbReference>
<evidence type="ECO:0000313" key="7">
    <source>
        <dbReference type="EnsemblPlants" id="OB08G27970.1"/>
    </source>
</evidence>
<evidence type="ECO:0000259" key="6">
    <source>
        <dbReference type="PROSITE" id="PS50089"/>
    </source>
</evidence>
<sequence length="298" mass="32683">MAKQQKNAHVPKFGNWDNDGNVPYTIYFENARKGKPTRGSAVPKFGDWDSNPASADGYTHIFNKVREEKQTQSTKPAGFGGKDGGNAATKHHDDDYASTVIPNTMTSTSTVRTARSRKRAYDDSRQNVDVINLDTTVPVVKTRNQREALILVGTQTAPIDVEALDDTRSRKVMRRPVDVVDLEKDTGQGGYGVAVAIFSRGINCKGAPPVICLSPDREEGTSFQAKNVGQISTAPKEPIFTCPVCLNKLDQPFTTKCGHIFCENCIKSSIKAQKKCPTCRKSLGMRGFHRVYLPATAD</sequence>
<dbReference type="GO" id="GO:0032183">
    <property type="term" value="F:SUMO binding"/>
    <property type="evidence" value="ECO:0007669"/>
    <property type="project" value="TreeGrafter"/>
</dbReference>
<dbReference type="EnsemblPlants" id="OB08G27970.1">
    <property type="protein sequence ID" value="OB08G27970.1"/>
    <property type="gene ID" value="OB08G27970"/>
</dbReference>
<dbReference type="InterPro" id="IPR013083">
    <property type="entry name" value="Znf_RING/FYVE/PHD"/>
</dbReference>
<dbReference type="GO" id="GO:0006511">
    <property type="term" value="P:ubiquitin-dependent protein catabolic process"/>
    <property type="evidence" value="ECO:0007669"/>
    <property type="project" value="TreeGrafter"/>
</dbReference>
<reference evidence="7" key="2">
    <citation type="submission" date="2013-04" db="UniProtKB">
        <authorList>
            <consortium name="EnsemblPlants"/>
        </authorList>
    </citation>
    <scope>IDENTIFICATION</scope>
</reference>
<dbReference type="PROSITE" id="PS50089">
    <property type="entry name" value="ZF_RING_2"/>
    <property type="match status" value="1"/>
</dbReference>
<keyword evidence="2 4" id="KW-0863">Zinc-finger</keyword>
<evidence type="ECO:0000256" key="1">
    <source>
        <dbReference type="ARBA" id="ARBA00022723"/>
    </source>
</evidence>
<proteinExistence type="predicted"/>
<dbReference type="Proteomes" id="UP000006038">
    <property type="component" value="Chromosome 8"/>
</dbReference>